<feature type="transmembrane region" description="Helical" evidence="5">
    <location>
        <begin position="42"/>
        <end position="61"/>
    </location>
</feature>
<dbReference type="PROSITE" id="PS50885">
    <property type="entry name" value="HAMP"/>
    <property type="match status" value="1"/>
</dbReference>
<keyword evidence="5" id="KW-1133">Transmembrane helix</keyword>
<dbReference type="SUPFAM" id="SSF58104">
    <property type="entry name" value="Methyl-accepting chemotaxis protein (MCP) signaling domain"/>
    <property type="match status" value="1"/>
</dbReference>
<dbReference type="SMART" id="SM00283">
    <property type="entry name" value="MA"/>
    <property type="match status" value="1"/>
</dbReference>
<feature type="transmembrane region" description="Helical" evidence="5">
    <location>
        <begin position="68"/>
        <end position="90"/>
    </location>
</feature>
<keyword evidence="7" id="KW-1185">Reference proteome</keyword>
<dbReference type="KEGG" id="cmar:IMCC12053_936"/>
<sequence length="576" mass="61011">MPEQTQTFESTQAEAVKVLGLATLAISVVMVAFIIFEKGNVVLALGGAVLFSAVALIAGRLPARTSRILTAQALVGTAITFNAALMGHALQIDSHMLYFAVLAMIVAMNGIRALLLAAGTIAVHHLVLTFAMPALVYPTLSLSLNIERTLMHAVIVVMETAALAYMIIKRIELNRILEEGNAKTLAAAEDVRQALASAQQEKTRAEAALTEAQKATEQAAESGRVAQDALRSNEEAQQERDAMRADEERARTNRDQALAHLLDVFGRHLDQLSSGDLSTRISTDLHPDYEGLRTSFNDTVTRLGHAMKEVREQSGSMQVQSGEIAASANDLSTRTERQAAALANIAQSVQELNASLNTVAVDSADARKLAEATSGDAAEGSAIMEQAVRAMRGIEESSNEINKITGVIDDIAFQTNLLALNAGVEAARAGEAGRGFAVVASEVRALAQRSSDAAREINLLIGKSSQQVSSGADLVDKTGQALGGIKESVDKITRRLQSSADAMTTQSRQLSDVNTSISELEGVTQQNTAMFEETTAANSLLSNSAQALSDMVSIFVTDATIGMPMTGENDGYAKAS</sequence>
<dbReference type="InterPro" id="IPR003660">
    <property type="entry name" value="HAMP_dom"/>
</dbReference>
<dbReference type="PANTHER" id="PTHR43531:SF11">
    <property type="entry name" value="METHYL-ACCEPTING CHEMOTAXIS PROTEIN 3"/>
    <property type="match status" value="1"/>
</dbReference>
<keyword evidence="6" id="KW-0675">Receptor</keyword>
<dbReference type="Pfam" id="PF00015">
    <property type="entry name" value="MCPsignal"/>
    <property type="match status" value="1"/>
</dbReference>
<dbReference type="GO" id="GO:0004888">
    <property type="term" value="F:transmembrane signaling receptor activity"/>
    <property type="evidence" value="ECO:0007669"/>
    <property type="project" value="InterPro"/>
</dbReference>
<dbReference type="GO" id="GO:0007165">
    <property type="term" value="P:signal transduction"/>
    <property type="evidence" value="ECO:0007669"/>
    <property type="project" value="InterPro"/>
</dbReference>
<protein>
    <submittedName>
        <fullName evidence="6">Methyl-accepting chemotaxis protein I (Serine chemoreceptor protein)</fullName>
    </submittedName>
</protein>
<proteinExistence type="inferred from homology"/>
<feature type="compositionally biased region" description="Low complexity" evidence="4">
    <location>
        <begin position="212"/>
        <end position="221"/>
    </location>
</feature>
<feature type="transmembrane region" description="Helical" evidence="5">
    <location>
        <begin position="122"/>
        <end position="144"/>
    </location>
</feature>
<dbReference type="GO" id="GO:0016020">
    <property type="term" value="C:membrane"/>
    <property type="evidence" value="ECO:0007669"/>
    <property type="project" value="UniProtKB-SubCell"/>
</dbReference>
<accession>A0A0P0A9V2</accession>
<dbReference type="RefSeq" id="WP_062216142.1">
    <property type="nucleotide sequence ID" value="NZ_CP012023.1"/>
</dbReference>
<evidence type="ECO:0000313" key="6">
    <source>
        <dbReference type="EMBL" id="ALI54884.1"/>
    </source>
</evidence>
<dbReference type="GO" id="GO:0006935">
    <property type="term" value="P:chemotaxis"/>
    <property type="evidence" value="ECO:0007669"/>
    <property type="project" value="UniProtKB-KW"/>
</dbReference>
<feature type="transmembrane region" description="Helical" evidence="5">
    <location>
        <begin position="150"/>
        <end position="168"/>
    </location>
</feature>
<gene>
    <name evidence="6" type="ORF">IMCC12053_936</name>
</gene>
<reference evidence="6 7" key="1">
    <citation type="submission" date="2015-05" db="EMBL/GenBank/DDBJ databases">
        <authorList>
            <person name="Wang D.B."/>
            <person name="Wang M."/>
        </authorList>
    </citation>
    <scope>NUCLEOTIDE SEQUENCE [LARGE SCALE GENOMIC DNA]</scope>
    <source>
        <strain evidence="6 7">IMCC 12053</strain>
    </source>
</reference>
<evidence type="ECO:0000256" key="1">
    <source>
        <dbReference type="ARBA" id="ARBA00004370"/>
    </source>
</evidence>
<feature type="transmembrane region" description="Helical" evidence="5">
    <location>
        <begin position="96"/>
        <end position="115"/>
    </location>
</feature>
<dbReference type="PATRIC" id="fig|1397108.4.peg.963"/>
<organism evidence="6 7">
    <name type="scientific">Celeribacter marinus</name>
    <dbReference type="NCBI Taxonomy" id="1397108"/>
    <lineage>
        <taxon>Bacteria</taxon>
        <taxon>Pseudomonadati</taxon>
        <taxon>Pseudomonadota</taxon>
        <taxon>Alphaproteobacteria</taxon>
        <taxon>Rhodobacterales</taxon>
        <taxon>Roseobacteraceae</taxon>
        <taxon>Celeribacter</taxon>
    </lineage>
</organism>
<name>A0A0P0A9V2_9RHOB</name>
<evidence type="ECO:0000313" key="7">
    <source>
        <dbReference type="Proteomes" id="UP000064920"/>
    </source>
</evidence>
<comment type="subcellular location">
    <subcellularLocation>
        <location evidence="1">Membrane</location>
    </subcellularLocation>
</comment>
<keyword evidence="5" id="KW-0812">Transmembrane</keyword>
<evidence type="ECO:0000256" key="2">
    <source>
        <dbReference type="ARBA" id="ARBA00022500"/>
    </source>
</evidence>
<feature type="compositionally biased region" description="Basic and acidic residues" evidence="4">
    <location>
        <begin position="231"/>
        <end position="250"/>
    </location>
</feature>
<dbReference type="PROSITE" id="PS50111">
    <property type="entry name" value="CHEMOTAXIS_TRANSDUC_2"/>
    <property type="match status" value="1"/>
</dbReference>
<dbReference type="InterPro" id="IPR004089">
    <property type="entry name" value="MCPsignal_dom"/>
</dbReference>
<dbReference type="Gene3D" id="1.10.287.950">
    <property type="entry name" value="Methyl-accepting chemotaxis protein"/>
    <property type="match status" value="1"/>
</dbReference>
<evidence type="ECO:0000256" key="5">
    <source>
        <dbReference type="SAM" id="Phobius"/>
    </source>
</evidence>
<feature type="transmembrane region" description="Helical" evidence="5">
    <location>
        <begin position="18"/>
        <end position="36"/>
    </location>
</feature>
<comment type="similarity">
    <text evidence="3">Belongs to the methyl-accepting chemotaxis (MCP) protein family.</text>
</comment>
<dbReference type="PANTHER" id="PTHR43531">
    <property type="entry name" value="PROTEIN ICFG"/>
    <property type="match status" value="1"/>
</dbReference>
<dbReference type="PRINTS" id="PR00260">
    <property type="entry name" value="CHEMTRNSDUCR"/>
</dbReference>
<keyword evidence="2" id="KW-0145">Chemotaxis</keyword>
<feature type="region of interest" description="Disordered" evidence="4">
    <location>
        <begin position="212"/>
        <end position="250"/>
    </location>
</feature>
<dbReference type="InterPro" id="IPR004090">
    <property type="entry name" value="Chemotax_Me-accpt_rcpt"/>
</dbReference>
<evidence type="ECO:0000256" key="3">
    <source>
        <dbReference type="ARBA" id="ARBA00029447"/>
    </source>
</evidence>
<evidence type="ECO:0000256" key="4">
    <source>
        <dbReference type="SAM" id="MobiDB-lite"/>
    </source>
</evidence>
<dbReference type="InterPro" id="IPR051310">
    <property type="entry name" value="MCP_chemotaxis"/>
</dbReference>
<dbReference type="OrthoDB" id="8482111at2"/>
<keyword evidence="5" id="KW-0472">Membrane</keyword>
<dbReference type="AlphaFoldDB" id="A0A0P0A9V2"/>
<dbReference type="CDD" id="cd11386">
    <property type="entry name" value="MCP_signal"/>
    <property type="match status" value="1"/>
</dbReference>
<dbReference type="FunFam" id="1.10.287.950:FF:000001">
    <property type="entry name" value="Methyl-accepting chemotaxis sensory transducer"/>
    <property type="match status" value="1"/>
</dbReference>
<dbReference type="Proteomes" id="UP000064920">
    <property type="component" value="Chromosome"/>
</dbReference>
<dbReference type="EMBL" id="CP012023">
    <property type="protein sequence ID" value="ALI54884.1"/>
    <property type="molecule type" value="Genomic_DNA"/>
</dbReference>
<dbReference type="STRING" id="1397108.IMCC12053_936"/>